<dbReference type="Proteomes" id="UP000198623">
    <property type="component" value="Unassembled WGS sequence"/>
</dbReference>
<dbReference type="AlphaFoldDB" id="A0A1I2LYL9"/>
<comment type="subcellular location">
    <subcellularLocation>
        <location evidence="1">Cytoplasm</location>
    </subcellularLocation>
</comment>
<dbReference type="GO" id="GO:0046872">
    <property type="term" value="F:metal ion binding"/>
    <property type="evidence" value="ECO:0007669"/>
    <property type="project" value="UniProtKB-KW"/>
</dbReference>
<evidence type="ECO:0000256" key="7">
    <source>
        <dbReference type="ARBA" id="ARBA00022801"/>
    </source>
</evidence>
<evidence type="ECO:0000256" key="6">
    <source>
        <dbReference type="ARBA" id="ARBA00022723"/>
    </source>
</evidence>
<evidence type="ECO:0000256" key="1">
    <source>
        <dbReference type="ARBA" id="ARBA00004496"/>
    </source>
</evidence>
<dbReference type="PANTHER" id="PTHR43808">
    <property type="entry name" value="ACETYLORNITHINE DEACETYLASE"/>
    <property type="match status" value="1"/>
</dbReference>
<keyword evidence="4" id="KW-0055">Arginine biosynthesis</keyword>
<dbReference type="Gene3D" id="3.40.630.10">
    <property type="entry name" value="Zn peptidases"/>
    <property type="match status" value="1"/>
</dbReference>
<keyword evidence="9" id="KW-0170">Cobalt</keyword>
<keyword evidence="3" id="KW-0963">Cytoplasm</keyword>
<protein>
    <submittedName>
        <fullName evidence="11">Acetylornithine deacetylase</fullName>
    </submittedName>
</protein>
<dbReference type="HAMAP" id="MF_01108">
    <property type="entry name" value="ArgE"/>
    <property type="match status" value="1"/>
</dbReference>
<dbReference type="SUPFAM" id="SSF55031">
    <property type="entry name" value="Bacterial exopeptidase dimerisation domain"/>
    <property type="match status" value="1"/>
</dbReference>
<gene>
    <name evidence="11" type="ORF">SAMN05216175_101324</name>
</gene>
<name>A0A1I2LYL9_9GAMM</name>
<dbReference type="NCBIfam" id="NF003474">
    <property type="entry name" value="PRK05111.1"/>
    <property type="match status" value="1"/>
</dbReference>
<evidence type="ECO:0000256" key="9">
    <source>
        <dbReference type="ARBA" id="ARBA00023285"/>
    </source>
</evidence>
<proteinExistence type="inferred from homology"/>
<accession>A0A1I2LYL9</accession>
<dbReference type="NCBIfam" id="TIGR01892">
    <property type="entry name" value="AcOrn-deacetyl"/>
    <property type="match status" value="1"/>
</dbReference>
<evidence type="ECO:0000256" key="8">
    <source>
        <dbReference type="ARBA" id="ARBA00022833"/>
    </source>
</evidence>
<dbReference type="Gene3D" id="3.30.70.360">
    <property type="match status" value="1"/>
</dbReference>
<dbReference type="InterPro" id="IPR050072">
    <property type="entry name" value="Peptidase_M20A"/>
</dbReference>
<dbReference type="PANTHER" id="PTHR43808:SF1">
    <property type="entry name" value="ACETYLORNITHINE DEACETYLASE"/>
    <property type="match status" value="1"/>
</dbReference>
<dbReference type="Pfam" id="PF01546">
    <property type="entry name" value="Peptidase_M20"/>
    <property type="match status" value="1"/>
</dbReference>
<dbReference type="SUPFAM" id="SSF53187">
    <property type="entry name" value="Zn-dependent exopeptidases"/>
    <property type="match status" value="1"/>
</dbReference>
<dbReference type="InterPro" id="IPR036264">
    <property type="entry name" value="Bact_exopeptidase_dim_dom"/>
</dbReference>
<dbReference type="OrthoDB" id="3665926at2"/>
<dbReference type="CDD" id="cd03894">
    <property type="entry name" value="M20_ArgE"/>
    <property type="match status" value="1"/>
</dbReference>
<keyword evidence="7" id="KW-0378">Hydrolase</keyword>
<reference evidence="12" key="1">
    <citation type="submission" date="2016-10" db="EMBL/GenBank/DDBJ databases">
        <authorList>
            <person name="Varghese N."/>
            <person name="Submissions S."/>
        </authorList>
    </citation>
    <scope>NUCLEOTIDE SEQUENCE [LARGE SCALE GENOMIC DNA]</scope>
    <source>
        <strain evidence="12">CGMCC 1.10971</strain>
    </source>
</reference>
<feature type="domain" description="Peptidase M20 dimerisation" evidence="10">
    <location>
        <begin position="178"/>
        <end position="283"/>
    </location>
</feature>
<sequence>MSQQTPHLLQMLGQLIATPSVSSTTPEHDMGNLSVITLLAEWLNNLGFQTEIMPIPGYPGKANLIATLGKGPGGLVLSGHTDTVPCNEELWKSSPFSLTERDNRLYGLGTCDMKGFFPIAIEAARQFINTPLTAPLIILATADEESSMSGAQALVDAGKPKARYAVIGEPTDMTPIRMHKGMMMESIRITGRSGHSSDPSLGANALDAMHSVLSELVKYRNHLQKNYQHSSFSVNVPTLNLGCIHGGDNPNRICGQCELEYDVRPLPGMDLSLIREDISKRVRPIEDMFGVSIDCRPLFPGIPSFETAQNTSLVKMAEQLTGHSAEAVAFGTEAPFLQALGMETIVMGPGSINQAHQPDEFLALDQIKPTVEILTRLIQRYCVDIQGDATSA</sequence>
<dbReference type="FunFam" id="3.30.70.360:FF:000003">
    <property type="entry name" value="Acetylornithine deacetylase"/>
    <property type="match status" value="1"/>
</dbReference>
<keyword evidence="12" id="KW-1185">Reference proteome</keyword>
<dbReference type="InterPro" id="IPR002933">
    <property type="entry name" value="Peptidase_M20"/>
</dbReference>
<dbReference type="GO" id="GO:0006526">
    <property type="term" value="P:L-arginine biosynthetic process"/>
    <property type="evidence" value="ECO:0007669"/>
    <property type="project" value="UniProtKB-KW"/>
</dbReference>
<evidence type="ECO:0000313" key="11">
    <source>
        <dbReference type="EMBL" id="SFF84345.1"/>
    </source>
</evidence>
<keyword evidence="8" id="KW-0862">Zinc</keyword>
<dbReference type="GO" id="GO:0005737">
    <property type="term" value="C:cytoplasm"/>
    <property type="evidence" value="ECO:0007669"/>
    <property type="project" value="UniProtKB-SubCell"/>
</dbReference>
<organism evidence="11 12">
    <name type="scientific">Neptunomonas qingdaonensis</name>
    <dbReference type="NCBI Taxonomy" id="1045558"/>
    <lineage>
        <taxon>Bacteria</taxon>
        <taxon>Pseudomonadati</taxon>
        <taxon>Pseudomonadota</taxon>
        <taxon>Gammaproteobacteria</taxon>
        <taxon>Oceanospirillales</taxon>
        <taxon>Oceanospirillaceae</taxon>
        <taxon>Neptunomonas</taxon>
    </lineage>
</organism>
<evidence type="ECO:0000256" key="4">
    <source>
        <dbReference type="ARBA" id="ARBA00022571"/>
    </source>
</evidence>
<dbReference type="STRING" id="1045558.SAMN05216175_101324"/>
<dbReference type="Pfam" id="PF07687">
    <property type="entry name" value="M20_dimer"/>
    <property type="match status" value="1"/>
</dbReference>
<evidence type="ECO:0000256" key="3">
    <source>
        <dbReference type="ARBA" id="ARBA00022490"/>
    </source>
</evidence>
<dbReference type="RefSeq" id="WP_090723489.1">
    <property type="nucleotide sequence ID" value="NZ_FOOU01000001.1"/>
</dbReference>
<dbReference type="EMBL" id="FOOU01000001">
    <property type="protein sequence ID" value="SFF84345.1"/>
    <property type="molecule type" value="Genomic_DNA"/>
</dbReference>
<dbReference type="GO" id="GO:0008777">
    <property type="term" value="F:acetylornithine deacetylase activity"/>
    <property type="evidence" value="ECO:0007669"/>
    <property type="project" value="TreeGrafter"/>
</dbReference>
<evidence type="ECO:0000259" key="10">
    <source>
        <dbReference type="Pfam" id="PF07687"/>
    </source>
</evidence>
<dbReference type="InterPro" id="IPR010169">
    <property type="entry name" value="AcOrn-deacetyl"/>
</dbReference>
<evidence type="ECO:0000313" key="12">
    <source>
        <dbReference type="Proteomes" id="UP000198623"/>
    </source>
</evidence>
<keyword evidence="6" id="KW-0479">Metal-binding</keyword>
<evidence type="ECO:0000256" key="2">
    <source>
        <dbReference type="ARBA" id="ARBA00005691"/>
    </source>
</evidence>
<keyword evidence="5" id="KW-0028">Amino-acid biosynthesis</keyword>
<comment type="similarity">
    <text evidence="2">Belongs to the peptidase M20A family. ArgE subfamily.</text>
</comment>
<evidence type="ECO:0000256" key="5">
    <source>
        <dbReference type="ARBA" id="ARBA00022605"/>
    </source>
</evidence>
<dbReference type="InterPro" id="IPR011650">
    <property type="entry name" value="Peptidase_M20_dimer"/>
</dbReference>